<feature type="region of interest" description="Disordered" evidence="1">
    <location>
        <begin position="141"/>
        <end position="169"/>
    </location>
</feature>
<evidence type="ECO:0000313" key="2">
    <source>
        <dbReference type="EMBL" id="CUG74419.1"/>
    </source>
</evidence>
<feature type="compositionally biased region" description="Polar residues" evidence="1">
    <location>
        <begin position="148"/>
        <end position="161"/>
    </location>
</feature>
<accession>A0A0S4J060</accession>
<feature type="region of interest" description="Disordered" evidence="1">
    <location>
        <begin position="69"/>
        <end position="121"/>
    </location>
</feature>
<feature type="compositionally biased region" description="Low complexity" evidence="1">
    <location>
        <begin position="84"/>
        <end position="94"/>
    </location>
</feature>
<keyword evidence="3" id="KW-1185">Reference proteome</keyword>
<proteinExistence type="predicted"/>
<organism evidence="2 3">
    <name type="scientific">Bodo saltans</name>
    <name type="common">Flagellated protozoan</name>
    <dbReference type="NCBI Taxonomy" id="75058"/>
    <lineage>
        <taxon>Eukaryota</taxon>
        <taxon>Discoba</taxon>
        <taxon>Euglenozoa</taxon>
        <taxon>Kinetoplastea</taxon>
        <taxon>Metakinetoplastina</taxon>
        <taxon>Eubodonida</taxon>
        <taxon>Bodonidae</taxon>
        <taxon>Bodo</taxon>
    </lineage>
</organism>
<name>A0A0S4J060_BODSA</name>
<sequence>MGSTCSTAAATDEGTTHHIAAMIPEAQHHAGCNPSHTWFTTATSHDTNNRSNIQHDVKAQREGMILSSSQNMFGGSHNPLQPRTTTTSSSSPSSALARKHASASTALHMARGTSSSSGDASSSFARTTTVCECNNSAGSGSCALAPPNRQSTSANGMTKTPSFRGERPPAELWLHGFSSFNYRKERHRCGPPPPHNAMRRHSGAKGRSSTCHPPPLSPQPRLGSISGCRLFTSSFTSAGMLPQQEGLRHLKSMAKESHSLPPDPSWEAHEATLCSECHSDAEHDGTNDVATTTHGVVFAFNLPQFRSNHQ</sequence>
<feature type="region of interest" description="Disordered" evidence="1">
    <location>
        <begin position="185"/>
        <end position="219"/>
    </location>
</feature>
<feature type="compositionally biased region" description="Polar residues" evidence="1">
    <location>
        <begin position="69"/>
        <end position="83"/>
    </location>
</feature>
<gene>
    <name evidence="2" type="ORF">BSAL_84420</name>
</gene>
<evidence type="ECO:0000313" key="3">
    <source>
        <dbReference type="Proteomes" id="UP000051952"/>
    </source>
</evidence>
<dbReference type="EMBL" id="CYKH01000975">
    <property type="protein sequence ID" value="CUG74419.1"/>
    <property type="molecule type" value="Genomic_DNA"/>
</dbReference>
<dbReference type="VEuPathDB" id="TriTrypDB:BSAL_84420"/>
<dbReference type="Proteomes" id="UP000051952">
    <property type="component" value="Unassembled WGS sequence"/>
</dbReference>
<dbReference type="AlphaFoldDB" id="A0A0S4J060"/>
<protein>
    <submittedName>
        <fullName evidence="2">Uncharacterized protein</fullName>
    </submittedName>
</protein>
<evidence type="ECO:0000256" key="1">
    <source>
        <dbReference type="SAM" id="MobiDB-lite"/>
    </source>
</evidence>
<reference evidence="3" key="1">
    <citation type="submission" date="2015-09" db="EMBL/GenBank/DDBJ databases">
        <authorList>
            <consortium name="Pathogen Informatics"/>
        </authorList>
    </citation>
    <scope>NUCLEOTIDE SEQUENCE [LARGE SCALE GENOMIC DNA]</scope>
    <source>
        <strain evidence="3">Lake Konstanz</strain>
    </source>
</reference>